<evidence type="ECO:0000313" key="2">
    <source>
        <dbReference type="Proteomes" id="UP000423396"/>
    </source>
</evidence>
<dbReference type="RefSeq" id="WP_156005498.1">
    <property type="nucleotide sequence ID" value="NZ_CP045483.1"/>
</dbReference>
<evidence type="ECO:0000313" key="1">
    <source>
        <dbReference type="EMBL" id="QGR19090.1"/>
    </source>
</evidence>
<dbReference type="Proteomes" id="UP000423396">
    <property type="component" value="Chromosome"/>
</dbReference>
<sequence>MAEAAYRVVFEGAFYKIIEDDEASLLLFEGKPISATCIEHGTHGSPYGCPHVERLMKKIFS</sequence>
<accession>A0A650CML0</accession>
<name>A0A650CML0_9CREN</name>
<dbReference type="GeneID" id="42798058"/>
<keyword evidence="2" id="KW-1185">Reference proteome</keyword>
<gene>
    <name evidence="1" type="ORF">D1868_03265</name>
</gene>
<dbReference type="OrthoDB" id="40770at2157"/>
<dbReference type="EMBL" id="CP045483">
    <property type="protein sequence ID" value="QGR19090.1"/>
    <property type="molecule type" value="Genomic_DNA"/>
</dbReference>
<dbReference type="AlphaFoldDB" id="A0A650CML0"/>
<dbReference type="KEGG" id="sazo:D1868_03265"/>
<organism evidence="1 2">
    <name type="scientific">Stygiolobus azoricus</name>
    <dbReference type="NCBI Taxonomy" id="41675"/>
    <lineage>
        <taxon>Archaea</taxon>
        <taxon>Thermoproteota</taxon>
        <taxon>Thermoprotei</taxon>
        <taxon>Sulfolobales</taxon>
        <taxon>Sulfolobaceae</taxon>
        <taxon>Stygiolobus</taxon>
    </lineage>
</organism>
<proteinExistence type="predicted"/>
<evidence type="ECO:0008006" key="3">
    <source>
        <dbReference type="Google" id="ProtNLM"/>
    </source>
</evidence>
<protein>
    <recommendedName>
        <fullName evidence="3">SWIM-type domain-containing protein</fullName>
    </recommendedName>
</protein>
<reference evidence="1 2" key="1">
    <citation type="submission" date="2019-10" db="EMBL/GenBank/DDBJ databases">
        <title>Genome Sequences from Six Type Strain Members of the Archaeal Family Sulfolobaceae: Acidianus ambivalens, Acidianus infernus, Metallosphaera prunae, Stygiolobus azoricus, Sulfolobus metallicus, and Sulfurisphaera ohwakuensis.</title>
        <authorList>
            <person name="Counts J.A."/>
            <person name="Kelly R.M."/>
        </authorList>
    </citation>
    <scope>NUCLEOTIDE SEQUENCE [LARGE SCALE GENOMIC DNA]</scope>
    <source>
        <strain evidence="1 2">FC6</strain>
    </source>
</reference>